<dbReference type="InterPro" id="IPR029058">
    <property type="entry name" value="AB_hydrolase_fold"/>
</dbReference>
<dbReference type="Pfam" id="PF00561">
    <property type="entry name" value="Abhydrolase_1"/>
    <property type="match status" value="1"/>
</dbReference>
<protein>
    <recommendedName>
        <fullName evidence="2">AB hydrolase-1 domain-containing protein</fullName>
    </recommendedName>
</protein>
<dbReference type="InterPro" id="IPR000073">
    <property type="entry name" value="AB_hydrolase_1"/>
</dbReference>
<evidence type="ECO:0000313" key="4">
    <source>
        <dbReference type="Proteomes" id="UP000323011"/>
    </source>
</evidence>
<proteinExistence type="predicted"/>
<feature type="domain" description="AB hydrolase-1" evidence="2">
    <location>
        <begin position="14"/>
        <end position="167"/>
    </location>
</feature>
<dbReference type="InterPro" id="IPR050228">
    <property type="entry name" value="Carboxylesterase_BioH"/>
</dbReference>
<evidence type="ECO:0000313" key="3">
    <source>
        <dbReference type="EMBL" id="KAA0147100.1"/>
    </source>
</evidence>
<feature type="region of interest" description="Disordered" evidence="1">
    <location>
        <begin position="171"/>
        <end position="201"/>
    </location>
</feature>
<dbReference type="AlphaFoldDB" id="A0A5A8C4T1"/>
<accession>A0A5A8C4T1</accession>
<dbReference type="PANTHER" id="PTHR43194:SF2">
    <property type="entry name" value="PEROXISOMAL MEMBRANE PROTEIN LPX1"/>
    <property type="match status" value="1"/>
</dbReference>
<dbReference type="PANTHER" id="PTHR43194">
    <property type="entry name" value="HYDROLASE ALPHA/BETA FOLD FAMILY"/>
    <property type="match status" value="1"/>
</dbReference>
<gene>
    <name evidence="3" type="ORF">FNF29_07590</name>
</gene>
<evidence type="ECO:0000259" key="2">
    <source>
        <dbReference type="Pfam" id="PF00561"/>
    </source>
</evidence>
<dbReference type="PRINTS" id="PR00111">
    <property type="entry name" value="ABHYDROLASE"/>
</dbReference>
<dbReference type="Proteomes" id="UP000323011">
    <property type="component" value="Unassembled WGS sequence"/>
</dbReference>
<keyword evidence="4" id="KW-1185">Reference proteome</keyword>
<reference evidence="3 4" key="1">
    <citation type="submission" date="2019-07" db="EMBL/GenBank/DDBJ databases">
        <title>Genomes of Cafeteria roenbergensis.</title>
        <authorList>
            <person name="Fischer M.G."/>
            <person name="Hackl T."/>
            <person name="Roman M."/>
        </authorList>
    </citation>
    <scope>NUCLEOTIDE SEQUENCE [LARGE SCALE GENOMIC DNA]</scope>
    <source>
        <strain evidence="3 4">BVI</strain>
    </source>
</reference>
<dbReference type="Gene3D" id="3.40.50.1820">
    <property type="entry name" value="alpha/beta hydrolase"/>
    <property type="match status" value="1"/>
</dbReference>
<dbReference type="EMBL" id="VLTN01000072">
    <property type="protein sequence ID" value="KAA0147100.1"/>
    <property type="molecule type" value="Genomic_DNA"/>
</dbReference>
<evidence type="ECO:0000256" key="1">
    <source>
        <dbReference type="SAM" id="MobiDB-lite"/>
    </source>
</evidence>
<comment type="caution">
    <text evidence="3">The sequence shown here is derived from an EMBL/GenBank/DDBJ whole genome shotgun (WGS) entry which is preliminary data.</text>
</comment>
<sequence>MEGLALSILREVPGDERFSVAGLSMGGYAALALLRAAPERVERLALVSSQARGDSAQTRSRREALMAMARSEGALDGVMELQAPLLLAPGLGSDSELAKDPGSALSTVLEMAQSTGIADFCRQQVAIAGRRDQRDLLPRVRVPSLVLCGRQDALIPFAVHQQVAAALASSPGLEPDALSPVTKPPASRGGTSAEAPARANAGGAAAAAADAGAADAPGTAGERSTLMLRVLEECGHLPTIERPDETTQALFDWLALPTADGPTALLP</sequence>
<name>A0A5A8C4T1_CAFRO</name>
<dbReference type="SUPFAM" id="SSF53474">
    <property type="entry name" value="alpha/beta-Hydrolases"/>
    <property type="match status" value="1"/>
</dbReference>
<organism evidence="3 4">
    <name type="scientific">Cafeteria roenbergensis</name>
    <name type="common">Marine flagellate</name>
    <dbReference type="NCBI Taxonomy" id="33653"/>
    <lineage>
        <taxon>Eukaryota</taxon>
        <taxon>Sar</taxon>
        <taxon>Stramenopiles</taxon>
        <taxon>Bigyra</taxon>
        <taxon>Opalozoa</taxon>
        <taxon>Bicosoecida</taxon>
        <taxon>Cafeteriaceae</taxon>
        <taxon>Cafeteria</taxon>
    </lineage>
</organism>